<feature type="transmembrane region" description="Helical" evidence="6">
    <location>
        <begin position="112"/>
        <end position="137"/>
    </location>
</feature>
<comment type="subcellular location">
    <subcellularLocation>
        <location evidence="1">Membrane</location>
        <topology evidence="1">Multi-pass membrane protein</topology>
    </subcellularLocation>
</comment>
<dbReference type="PANTHER" id="PTHR38459">
    <property type="entry name" value="PROPHAGE BACTOPRENOL-LINKED GLUCOSE TRANSLOCASE HOMOLOG"/>
    <property type="match status" value="1"/>
</dbReference>
<feature type="transmembrane region" description="Helical" evidence="6">
    <location>
        <begin position="16"/>
        <end position="38"/>
    </location>
</feature>
<accession>T4VS38</accession>
<dbReference type="Proteomes" id="UP000015688">
    <property type="component" value="Unassembled WGS sequence"/>
</dbReference>
<evidence type="ECO:0000256" key="2">
    <source>
        <dbReference type="ARBA" id="ARBA00009399"/>
    </source>
</evidence>
<keyword evidence="4 6" id="KW-1133">Transmembrane helix</keyword>
<dbReference type="InterPro" id="IPR007267">
    <property type="entry name" value="GtrA_DPMS_TM"/>
</dbReference>
<sequence>MKDSIKSVLNKETLSYLFFGVLTTLVNYTTFVIGIIIFGEKNTLTVNTIAFIVATIFAYITNKIWVFNSKSWDIEILKSEIISFLGARIISFLFEQLGLLICISIFNVGNYYIFSISGIMISKVILSFIVVILNYVVSKFFIFKDKIKE</sequence>
<evidence type="ECO:0000313" key="8">
    <source>
        <dbReference type="EMBL" id="EQK43930.1"/>
    </source>
</evidence>
<gene>
    <name evidence="8" type="ORF">C672_2874</name>
</gene>
<evidence type="ECO:0000256" key="6">
    <source>
        <dbReference type="SAM" id="Phobius"/>
    </source>
</evidence>
<keyword evidence="3 6" id="KW-0812">Transmembrane</keyword>
<comment type="caution">
    <text evidence="8">The sequence shown here is derived from an EMBL/GenBank/DDBJ whole genome shotgun (WGS) entry which is preliminary data.</text>
</comment>
<comment type="similarity">
    <text evidence="2">Belongs to the GtrA family.</text>
</comment>
<dbReference type="InterPro" id="IPR051401">
    <property type="entry name" value="GtrA_CellWall_Glycosyl"/>
</dbReference>
<dbReference type="AlphaFoldDB" id="T4VS38"/>
<feature type="transmembrane region" description="Helical" evidence="6">
    <location>
        <begin position="44"/>
        <end position="60"/>
    </location>
</feature>
<protein>
    <submittedName>
        <fullName evidence="8">GtrA-like family protein</fullName>
    </submittedName>
</protein>
<name>T4VS38_PARBF</name>
<dbReference type="PANTHER" id="PTHR38459:SF5">
    <property type="entry name" value="CELL WALL TEICHOIC ACID GLYCOSYLATION PROTEIN GTCA"/>
    <property type="match status" value="1"/>
</dbReference>
<evidence type="ECO:0000256" key="5">
    <source>
        <dbReference type="ARBA" id="ARBA00023136"/>
    </source>
</evidence>
<evidence type="ECO:0000256" key="1">
    <source>
        <dbReference type="ARBA" id="ARBA00004141"/>
    </source>
</evidence>
<evidence type="ECO:0000259" key="7">
    <source>
        <dbReference type="Pfam" id="PF04138"/>
    </source>
</evidence>
<dbReference type="GO" id="GO:0000271">
    <property type="term" value="P:polysaccharide biosynthetic process"/>
    <property type="evidence" value="ECO:0007669"/>
    <property type="project" value="InterPro"/>
</dbReference>
<dbReference type="Pfam" id="PF04138">
    <property type="entry name" value="GtrA_DPMS_TM"/>
    <property type="match status" value="1"/>
</dbReference>
<proteinExistence type="inferred from homology"/>
<organism evidence="8">
    <name type="scientific">Paraclostridium bifermentans ATCC 638 = DSM 14991</name>
    <dbReference type="NCBI Taxonomy" id="1233171"/>
    <lineage>
        <taxon>Bacteria</taxon>
        <taxon>Bacillati</taxon>
        <taxon>Bacillota</taxon>
        <taxon>Clostridia</taxon>
        <taxon>Peptostreptococcales</taxon>
        <taxon>Peptostreptococcaceae</taxon>
        <taxon>Paraclostridium</taxon>
    </lineage>
</organism>
<dbReference type="RefSeq" id="WP_021433922.1">
    <property type="nucleotide sequence ID" value="NZ_AVNC01000015.1"/>
</dbReference>
<reference evidence="8" key="1">
    <citation type="submission" date="2013-06" db="EMBL/GenBank/DDBJ databases">
        <authorList>
            <person name="Walk S."/>
            <person name="Aronoff D."/>
            <person name="Young V.Y."/>
            <person name="Marsh J."/>
            <person name="Harrison L."/>
            <person name="Daugherty S.C."/>
            <person name="Shefchek K.A."/>
            <person name="Hine E.E."/>
            <person name="Tallon L.J."/>
            <person name="Sadzewicz L.K."/>
            <person name="Rasko D.A."/>
        </authorList>
    </citation>
    <scope>NUCLEOTIDE SEQUENCE [LARGE SCALE GENOMIC DNA]</scope>
    <source>
        <strain evidence="8">ATCC 638</strain>
    </source>
</reference>
<keyword evidence="5 6" id="KW-0472">Membrane</keyword>
<feature type="transmembrane region" description="Helical" evidence="6">
    <location>
        <begin position="81"/>
        <end position="106"/>
    </location>
</feature>
<dbReference type="GO" id="GO:0005886">
    <property type="term" value="C:plasma membrane"/>
    <property type="evidence" value="ECO:0007669"/>
    <property type="project" value="TreeGrafter"/>
</dbReference>
<dbReference type="PATRIC" id="fig|1233171.3.peg.2763"/>
<dbReference type="GeneID" id="67473710"/>
<feature type="domain" description="GtrA/DPMS transmembrane" evidence="7">
    <location>
        <begin position="16"/>
        <end position="143"/>
    </location>
</feature>
<dbReference type="EMBL" id="AVNC01000015">
    <property type="protein sequence ID" value="EQK43930.1"/>
    <property type="molecule type" value="Genomic_DNA"/>
</dbReference>
<evidence type="ECO:0000256" key="3">
    <source>
        <dbReference type="ARBA" id="ARBA00022692"/>
    </source>
</evidence>
<evidence type="ECO:0000256" key="4">
    <source>
        <dbReference type="ARBA" id="ARBA00022989"/>
    </source>
</evidence>